<feature type="domain" description="Uncharacterized protein TP-0789" evidence="2">
    <location>
        <begin position="70"/>
        <end position="257"/>
    </location>
</feature>
<proteinExistence type="predicted"/>
<protein>
    <submittedName>
        <fullName evidence="3">Outer membrane lipoprotein-sorting protein</fullName>
    </submittedName>
</protein>
<dbReference type="EMBL" id="CP018835">
    <property type="protein sequence ID" value="ASA56077.1"/>
    <property type="molecule type" value="Genomic_DNA"/>
</dbReference>
<dbReference type="AlphaFoldDB" id="A0A1Z2SG80"/>
<gene>
    <name evidence="3" type="ORF">BSQ33_10465</name>
</gene>
<dbReference type="Pfam" id="PF17131">
    <property type="entry name" value="LolA_like"/>
    <property type="match status" value="1"/>
</dbReference>
<evidence type="ECO:0000313" key="3">
    <source>
        <dbReference type="EMBL" id="ASA56077.1"/>
    </source>
</evidence>
<organism evidence="3 4">
    <name type="scientific">Vibrio gazogenes</name>
    <dbReference type="NCBI Taxonomy" id="687"/>
    <lineage>
        <taxon>Bacteria</taxon>
        <taxon>Pseudomonadati</taxon>
        <taxon>Pseudomonadota</taxon>
        <taxon>Gammaproteobacteria</taxon>
        <taxon>Vibrionales</taxon>
        <taxon>Vibrionaceae</taxon>
        <taxon>Vibrio</taxon>
    </lineage>
</organism>
<reference evidence="3 4" key="1">
    <citation type="submission" date="2016-12" db="EMBL/GenBank/DDBJ databases">
        <authorList>
            <person name="Song W.-J."/>
            <person name="Kurnit D.M."/>
        </authorList>
    </citation>
    <scope>NUCLEOTIDE SEQUENCE [LARGE SCALE GENOMIC DNA]</scope>
    <source>
        <strain evidence="3 4">ATCC 43942</strain>
    </source>
</reference>
<feature type="chain" id="PRO_5011316573" evidence="1">
    <location>
        <begin position="19"/>
        <end position="277"/>
    </location>
</feature>
<keyword evidence="1" id="KW-0732">Signal</keyword>
<evidence type="ECO:0000256" key="1">
    <source>
        <dbReference type="SAM" id="SignalP"/>
    </source>
</evidence>
<accession>A0A1Z2SG80</accession>
<sequence length="277" mass="32237">MKHYLIIAALLYAGLSVASENVNTILTKVRDRNDGHDYVSQLTLVNKTEGRMVNKRQMLMLQKDIDTDEVMVLAVQAPVDVRDVSFLIKTYQEAKGEEDEQWMFLPAFRKVRRISSQDKRGAFMGSEFEYFDLDKLRVSDFNSKILREEKVGERPAVVIERIPVSQDVINKSGYHRVIVWIDKEREIVLRQDYYNAKGILFKRQHTESVEQIQNIWTIMHSVMDNLVEGKSSELIYKQTQYNVGLDDKLFRKGKLKRGYKMSDLPDSVSFSTAQENK</sequence>
<name>A0A1Z2SG80_VIBGA</name>
<dbReference type="Proteomes" id="UP000196708">
    <property type="component" value="Chromosome 1"/>
</dbReference>
<dbReference type="OrthoDB" id="9803781at2"/>
<dbReference type="KEGG" id="vga:BSQ33_10465"/>
<dbReference type="RefSeq" id="WP_021019622.1">
    <property type="nucleotide sequence ID" value="NZ_CP018835.1"/>
</dbReference>
<keyword evidence="3" id="KW-0449">Lipoprotein</keyword>
<evidence type="ECO:0000313" key="4">
    <source>
        <dbReference type="Proteomes" id="UP000196708"/>
    </source>
</evidence>
<feature type="signal peptide" evidence="1">
    <location>
        <begin position="1"/>
        <end position="18"/>
    </location>
</feature>
<evidence type="ECO:0000259" key="2">
    <source>
        <dbReference type="Pfam" id="PF17131"/>
    </source>
</evidence>
<dbReference type="InterPro" id="IPR033399">
    <property type="entry name" value="TP_0789-like"/>
</dbReference>
<dbReference type="Gene3D" id="2.50.20.10">
    <property type="entry name" value="Lipoprotein localisation LolA/LolB/LppX"/>
    <property type="match status" value="1"/>
</dbReference>
<dbReference type="CDD" id="cd16329">
    <property type="entry name" value="LolA_like"/>
    <property type="match status" value="1"/>
</dbReference>